<dbReference type="EMBL" id="QXHD01000004">
    <property type="protein sequence ID" value="NEZ54996.1"/>
    <property type="molecule type" value="Genomic_DNA"/>
</dbReference>
<protein>
    <submittedName>
        <fullName evidence="1">Uncharacterized protein</fullName>
    </submittedName>
</protein>
<evidence type="ECO:0000313" key="2">
    <source>
        <dbReference type="Proteomes" id="UP000481033"/>
    </source>
</evidence>
<dbReference type="AlphaFoldDB" id="A0A6M0RFJ0"/>
<accession>A0A6M0RFJ0</accession>
<dbReference type="RefSeq" id="WP_163668590.1">
    <property type="nucleotide sequence ID" value="NZ_QXHD01000004.1"/>
</dbReference>
<sequence>MGVTINTLHHMDGHHDRHFGSITHNGQTLDAVLVGPYDRLQLLLHSDAIAEYELDEITSVESGLDKDDALSGVFPLTDNQIAVDGSIHRETKIDEFVSILDIYIQNGADFLAVSSEQLGQKPPVGSRIRIVGKGLHVYPTFI</sequence>
<gene>
    <name evidence="1" type="ORF">DXZ20_04700</name>
</gene>
<organism evidence="1 2">
    <name type="scientific">Adonisia turfae CCMR0081</name>
    <dbReference type="NCBI Taxonomy" id="2292702"/>
    <lineage>
        <taxon>Bacteria</taxon>
        <taxon>Bacillati</taxon>
        <taxon>Cyanobacteriota</taxon>
        <taxon>Adonisia</taxon>
        <taxon>Adonisia turfae</taxon>
    </lineage>
</organism>
<proteinExistence type="predicted"/>
<dbReference type="Proteomes" id="UP000481033">
    <property type="component" value="Unassembled WGS sequence"/>
</dbReference>
<reference evidence="1 2" key="1">
    <citation type="journal article" date="2020" name="Microb. Ecol.">
        <title>Ecogenomics of the Marine Benthic Filamentous Cyanobacterium Adonisia.</title>
        <authorList>
            <person name="Walter J.M."/>
            <person name="Coutinho F.H."/>
            <person name="Leomil L."/>
            <person name="Hargreaves P.I."/>
            <person name="Campeao M.E."/>
            <person name="Vieira V.V."/>
            <person name="Silva B.S."/>
            <person name="Fistarol G.O."/>
            <person name="Salomon P.S."/>
            <person name="Sawabe T."/>
            <person name="Mino S."/>
            <person name="Hosokawa M."/>
            <person name="Miyashita H."/>
            <person name="Maruyama F."/>
            <person name="van Verk M.C."/>
            <person name="Dutilh B.E."/>
            <person name="Thompson C.C."/>
            <person name="Thompson F.L."/>
        </authorList>
    </citation>
    <scope>NUCLEOTIDE SEQUENCE [LARGE SCALE GENOMIC DNA]</scope>
    <source>
        <strain evidence="1 2">CCMR0081</strain>
    </source>
</reference>
<name>A0A6M0RFJ0_9CYAN</name>
<comment type="caution">
    <text evidence="1">The sequence shown here is derived from an EMBL/GenBank/DDBJ whole genome shotgun (WGS) entry which is preliminary data.</text>
</comment>
<keyword evidence="2" id="KW-1185">Reference proteome</keyword>
<evidence type="ECO:0000313" key="1">
    <source>
        <dbReference type="EMBL" id="NEZ54996.1"/>
    </source>
</evidence>